<dbReference type="InterPro" id="IPR003016">
    <property type="entry name" value="2-oxoA_DH_lipoyl-BS"/>
</dbReference>
<dbReference type="SUPFAM" id="SSF51230">
    <property type="entry name" value="Single hybrid motif"/>
    <property type="match status" value="1"/>
</dbReference>
<keyword evidence="6 7" id="KW-0012">Acyltransferase</keyword>
<keyword evidence="5 7" id="KW-0450">Lipoyl</keyword>
<dbReference type="InterPro" id="IPR004167">
    <property type="entry name" value="PSBD"/>
</dbReference>
<dbReference type="EC" id="2.3.1.-" evidence="7"/>
<dbReference type="Proteomes" id="UP001320148">
    <property type="component" value="Chromosome"/>
</dbReference>
<keyword evidence="11" id="KW-0670">Pyruvate</keyword>
<evidence type="ECO:0000259" key="10">
    <source>
        <dbReference type="PROSITE" id="PS51826"/>
    </source>
</evidence>
<dbReference type="InterPro" id="IPR001078">
    <property type="entry name" value="2-oxoacid_DH_actylTfrase"/>
</dbReference>
<dbReference type="Pfam" id="PF00364">
    <property type="entry name" value="Biotin_lipoyl"/>
    <property type="match status" value="1"/>
</dbReference>
<dbReference type="PANTHER" id="PTHR43178">
    <property type="entry name" value="DIHYDROLIPOAMIDE ACETYLTRANSFERASE COMPONENT OF PYRUVATE DEHYDROGENASE COMPLEX"/>
    <property type="match status" value="1"/>
</dbReference>
<evidence type="ECO:0000313" key="11">
    <source>
        <dbReference type="EMBL" id="BCS95750.1"/>
    </source>
</evidence>
<organism evidence="11 12">
    <name type="scientific">Desulfoluna limicola</name>
    <dbReference type="NCBI Taxonomy" id="2810562"/>
    <lineage>
        <taxon>Bacteria</taxon>
        <taxon>Pseudomonadati</taxon>
        <taxon>Thermodesulfobacteriota</taxon>
        <taxon>Desulfobacteria</taxon>
        <taxon>Desulfobacterales</taxon>
        <taxon>Desulfolunaceae</taxon>
        <taxon>Desulfoluna</taxon>
    </lineage>
</organism>
<dbReference type="InterPro" id="IPR000089">
    <property type="entry name" value="Biotin_lipoyl"/>
</dbReference>
<evidence type="ECO:0000256" key="1">
    <source>
        <dbReference type="ARBA" id="ARBA00001938"/>
    </source>
</evidence>
<reference evidence="11 12" key="1">
    <citation type="submission" date="2021-02" db="EMBL/GenBank/DDBJ databases">
        <title>Complete genome of Desulfoluna sp. strain ASN36.</title>
        <authorList>
            <person name="Takahashi A."/>
            <person name="Kojima H."/>
            <person name="Fukui M."/>
        </authorList>
    </citation>
    <scope>NUCLEOTIDE SEQUENCE [LARGE SCALE GENOMIC DNA]</scope>
    <source>
        <strain evidence="11 12">ASN36</strain>
    </source>
</reference>
<dbReference type="SUPFAM" id="SSF47005">
    <property type="entry name" value="Peripheral subunit-binding domain of 2-oxo acid dehydrogenase complex"/>
    <property type="match status" value="1"/>
</dbReference>
<evidence type="ECO:0000256" key="3">
    <source>
        <dbReference type="ARBA" id="ARBA00011484"/>
    </source>
</evidence>
<dbReference type="Gene3D" id="2.40.50.100">
    <property type="match status" value="1"/>
</dbReference>
<dbReference type="Gene3D" id="4.10.320.10">
    <property type="entry name" value="E3-binding domain"/>
    <property type="match status" value="1"/>
</dbReference>
<keyword evidence="4 7" id="KW-0808">Transferase</keyword>
<dbReference type="InterPro" id="IPR050743">
    <property type="entry name" value="2-oxoacid_DH_E2_comp"/>
</dbReference>
<sequence>MAIPINMPKLGLSMKTGTISKWLKNEGDSIKKGELLVEIMTEKITNKVESKAEGVLLKIVASKDEIRPVGELICVIGEEGEDISGILAEAEARTSKTVAGKPSKGATKKSASTPLSDEERRKIKISPVARKLAEGNGLDYTLIAGTGPDGRITKEDVEIAITQGEGMASGMPDDRPVQQVIPYEGMRQAIGENMARSSSSNARVTLHVSVDMTGVLALRKKLNAGAKEKDKISVTAILTKAVARALELNPCLNASLTGDEIRIWQDIHIGMAVALPEGLMVPVLRNPCQKRLSEVNTEISDLAKRARKNKLDVDEMTGATFTVTNLGGYGSVDFFTPIINPPEVAILGIGRTTEKPAVVDGQVVARPLMGLSLVFDHRVVDGAPAAEWLALLIGLIEKPESMFV</sequence>
<evidence type="ECO:0000313" key="12">
    <source>
        <dbReference type="Proteomes" id="UP001320148"/>
    </source>
</evidence>
<dbReference type="SUPFAM" id="SSF52777">
    <property type="entry name" value="CoA-dependent acyltransferases"/>
    <property type="match status" value="1"/>
</dbReference>
<keyword evidence="12" id="KW-1185">Reference proteome</keyword>
<dbReference type="PANTHER" id="PTHR43178:SF5">
    <property type="entry name" value="LIPOAMIDE ACYLTRANSFERASE COMPONENT OF BRANCHED-CHAIN ALPHA-KETO ACID DEHYDROGENASE COMPLEX, MITOCHONDRIAL"/>
    <property type="match status" value="1"/>
</dbReference>
<feature type="domain" description="Lipoyl-binding" evidence="9">
    <location>
        <begin position="2"/>
        <end position="77"/>
    </location>
</feature>
<comment type="similarity">
    <text evidence="2 7">Belongs to the 2-oxoacid dehydrogenase family.</text>
</comment>
<dbReference type="RefSeq" id="WP_236892077.1">
    <property type="nucleotide sequence ID" value="NZ_AP024488.1"/>
</dbReference>
<evidence type="ECO:0000256" key="5">
    <source>
        <dbReference type="ARBA" id="ARBA00022823"/>
    </source>
</evidence>
<dbReference type="InterPro" id="IPR011053">
    <property type="entry name" value="Single_hybrid_motif"/>
</dbReference>
<dbReference type="InterPro" id="IPR023213">
    <property type="entry name" value="CAT-like_dom_sf"/>
</dbReference>
<dbReference type="Pfam" id="PF02817">
    <property type="entry name" value="E3_binding"/>
    <property type="match status" value="1"/>
</dbReference>
<accession>A0ABM7PDN6</accession>
<evidence type="ECO:0000256" key="2">
    <source>
        <dbReference type="ARBA" id="ARBA00007317"/>
    </source>
</evidence>
<dbReference type="PROSITE" id="PS50968">
    <property type="entry name" value="BIOTINYL_LIPOYL"/>
    <property type="match status" value="1"/>
</dbReference>
<name>A0ABM7PDN6_9BACT</name>
<dbReference type="PROSITE" id="PS00189">
    <property type="entry name" value="LIPOYL"/>
    <property type="match status" value="1"/>
</dbReference>
<evidence type="ECO:0000256" key="7">
    <source>
        <dbReference type="RuleBase" id="RU003423"/>
    </source>
</evidence>
<evidence type="ECO:0000256" key="4">
    <source>
        <dbReference type="ARBA" id="ARBA00022679"/>
    </source>
</evidence>
<dbReference type="Gene3D" id="3.30.559.10">
    <property type="entry name" value="Chloramphenicol acetyltransferase-like domain"/>
    <property type="match status" value="1"/>
</dbReference>
<comment type="subunit">
    <text evidence="3">Forms a 24-polypeptide structural core with octahedral symmetry.</text>
</comment>
<dbReference type="EMBL" id="AP024488">
    <property type="protein sequence ID" value="BCS95750.1"/>
    <property type="molecule type" value="Genomic_DNA"/>
</dbReference>
<comment type="cofactor">
    <cofactor evidence="1 7">
        <name>(R)-lipoate</name>
        <dbReference type="ChEBI" id="CHEBI:83088"/>
    </cofactor>
</comment>
<dbReference type="PROSITE" id="PS51826">
    <property type="entry name" value="PSBD"/>
    <property type="match status" value="1"/>
</dbReference>
<gene>
    <name evidence="11" type="primary">pdhC</name>
    <name evidence="11" type="ORF">DSLASN_13820</name>
</gene>
<feature type="domain" description="Peripheral subunit-binding (PSBD)" evidence="10">
    <location>
        <begin position="124"/>
        <end position="161"/>
    </location>
</feature>
<evidence type="ECO:0000256" key="6">
    <source>
        <dbReference type="ARBA" id="ARBA00023315"/>
    </source>
</evidence>
<evidence type="ECO:0000259" key="9">
    <source>
        <dbReference type="PROSITE" id="PS50968"/>
    </source>
</evidence>
<dbReference type="Pfam" id="PF00198">
    <property type="entry name" value="2-oxoacid_dh"/>
    <property type="match status" value="1"/>
</dbReference>
<dbReference type="InterPro" id="IPR036625">
    <property type="entry name" value="E3-bd_dom_sf"/>
</dbReference>
<proteinExistence type="inferred from homology"/>
<evidence type="ECO:0000256" key="8">
    <source>
        <dbReference type="SAM" id="MobiDB-lite"/>
    </source>
</evidence>
<protein>
    <recommendedName>
        <fullName evidence="7">Dihydrolipoamide acetyltransferase component of pyruvate dehydrogenase complex</fullName>
        <ecNumber evidence="7">2.3.1.-</ecNumber>
    </recommendedName>
</protein>
<feature type="region of interest" description="Disordered" evidence="8">
    <location>
        <begin position="94"/>
        <end position="121"/>
    </location>
</feature>
<dbReference type="CDD" id="cd06849">
    <property type="entry name" value="lipoyl_domain"/>
    <property type="match status" value="1"/>
</dbReference>